<dbReference type="Proteomes" id="UP000824469">
    <property type="component" value="Unassembled WGS sequence"/>
</dbReference>
<comment type="caution">
    <text evidence="1">The sequence shown here is derived from an EMBL/GenBank/DDBJ whole genome shotgun (WGS) entry which is preliminary data.</text>
</comment>
<feature type="non-terminal residue" evidence="1">
    <location>
        <position position="1"/>
    </location>
</feature>
<reference evidence="1 2" key="1">
    <citation type="journal article" date="2021" name="Nat. Plants">
        <title>The Taxus genome provides insights into paclitaxel biosynthesis.</title>
        <authorList>
            <person name="Xiong X."/>
            <person name="Gou J."/>
            <person name="Liao Q."/>
            <person name="Li Y."/>
            <person name="Zhou Q."/>
            <person name="Bi G."/>
            <person name="Li C."/>
            <person name="Du R."/>
            <person name="Wang X."/>
            <person name="Sun T."/>
            <person name="Guo L."/>
            <person name="Liang H."/>
            <person name="Lu P."/>
            <person name="Wu Y."/>
            <person name="Zhang Z."/>
            <person name="Ro D.K."/>
            <person name="Shang Y."/>
            <person name="Huang S."/>
            <person name="Yan J."/>
        </authorList>
    </citation>
    <scope>NUCLEOTIDE SEQUENCE [LARGE SCALE GENOMIC DNA]</scope>
    <source>
        <strain evidence="1">Ta-2019</strain>
    </source>
</reference>
<evidence type="ECO:0000313" key="2">
    <source>
        <dbReference type="Proteomes" id="UP000824469"/>
    </source>
</evidence>
<organism evidence="1 2">
    <name type="scientific">Taxus chinensis</name>
    <name type="common">Chinese yew</name>
    <name type="synonym">Taxus wallichiana var. chinensis</name>
    <dbReference type="NCBI Taxonomy" id="29808"/>
    <lineage>
        <taxon>Eukaryota</taxon>
        <taxon>Viridiplantae</taxon>
        <taxon>Streptophyta</taxon>
        <taxon>Embryophyta</taxon>
        <taxon>Tracheophyta</taxon>
        <taxon>Spermatophyta</taxon>
        <taxon>Pinopsida</taxon>
        <taxon>Pinidae</taxon>
        <taxon>Conifers II</taxon>
        <taxon>Cupressales</taxon>
        <taxon>Taxaceae</taxon>
        <taxon>Taxus</taxon>
    </lineage>
</organism>
<sequence>TIPLPGKPDFWPGAAGEHIRTLCPEEVAIGGLDHWEKAKSCTEKPLRGWAHFWKTKDSSCNGKNRSSRQGGNFVPA</sequence>
<dbReference type="AlphaFoldDB" id="A0AA38C7N3"/>
<accession>A0AA38C7N3</accession>
<proteinExistence type="predicted"/>
<keyword evidence="2" id="KW-1185">Reference proteome</keyword>
<evidence type="ECO:0000313" key="1">
    <source>
        <dbReference type="EMBL" id="KAH9295305.1"/>
    </source>
</evidence>
<protein>
    <submittedName>
        <fullName evidence="1">Uncharacterized protein</fullName>
    </submittedName>
</protein>
<gene>
    <name evidence="1" type="ORF">KI387_038893</name>
</gene>
<name>A0AA38C7N3_TAXCH</name>
<dbReference type="EMBL" id="JAHRHJ020000011">
    <property type="protein sequence ID" value="KAH9295305.1"/>
    <property type="molecule type" value="Genomic_DNA"/>
</dbReference>